<feature type="compositionally biased region" description="Basic residues" evidence="1">
    <location>
        <begin position="125"/>
        <end position="136"/>
    </location>
</feature>
<feature type="compositionally biased region" description="Gly residues" evidence="1">
    <location>
        <begin position="1"/>
        <end position="11"/>
    </location>
</feature>
<sequence>MVLGGRRGGPSRGRETRRRRGPALPPNGRQAEPAGGLPTVSEHIVEAVASSRERRGLSLAGVKKALSAAGYDVPRINSRVNQAVRSLVSGGSLLQTAGTGASASFRINRQHLEGQSRPAAAAPTHRTRRGGGRQQRRAAPGPRAKVKSPGRLPKKKKPGGGGQRKAAGDRRRSTKATGVRRLGGRLRKAGKEPAAPRADPAAGHEGEGEAAATEETSGRQRGRAGKEEK</sequence>
<proteinExistence type="predicted"/>
<dbReference type="SUPFAM" id="SSF46785">
    <property type="entry name" value="Winged helix' DNA-binding domain"/>
    <property type="match status" value="1"/>
</dbReference>
<dbReference type="GO" id="GO:0006334">
    <property type="term" value="P:nucleosome assembly"/>
    <property type="evidence" value="ECO:0007669"/>
    <property type="project" value="InterPro"/>
</dbReference>
<dbReference type="PROSITE" id="PS51504">
    <property type="entry name" value="H15"/>
    <property type="match status" value="1"/>
</dbReference>
<feature type="region of interest" description="Disordered" evidence="1">
    <location>
        <begin position="1"/>
        <end position="40"/>
    </location>
</feature>
<feature type="region of interest" description="Disordered" evidence="1">
    <location>
        <begin position="109"/>
        <end position="229"/>
    </location>
</feature>
<dbReference type="GO" id="GO:0003677">
    <property type="term" value="F:DNA binding"/>
    <property type="evidence" value="ECO:0007669"/>
    <property type="project" value="InterPro"/>
</dbReference>
<dbReference type="STRING" id="75743.A0A401PYM4"/>
<dbReference type="CDD" id="cd00073">
    <property type="entry name" value="H15"/>
    <property type="match status" value="1"/>
</dbReference>
<protein>
    <recommendedName>
        <fullName evidence="2">H15 domain-containing protein</fullName>
    </recommendedName>
</protein>
<dbReference type="SMART" id="SM00526">
    <property type="entry name" value="H15"/>
    <property type="match status" value="1"/>
</dbReference>
<dbReference type="EMBL" id="BFAA01017016">
    <property type="protein sequence ID" value="GCB78244.1"/>
    <property type="molecule type" value="Genomic_DNA"/>
</dbReference>
<evidence type="ECO:0000256" key="1">
    <source>
        <dbReference type="SAM" id="MobiDB-lite"/>
    </source>
</evidence>
<dbReference type="AlphaFoldDB" id="A0A401PYM4"/>
<gene>
    <name evidence="3" type="ORF">scyTo_0020654</name>
</gene>
<evidence type="ECO:0000259" key="2">
    <source>
        <dbReference type="PROSITE" id="PS51504"/>
    </source>
</evidence>
<organism evidence="3 4">
    <name type="scientific">Scyliorhinus torazame</name>
    <name type="common">Cloudy catshark</name>
    <name type="synonym">Catulus torazame</name>
    <dbReference type="NCBI Taxonomy" id="75743"/>
    <lineage>
        <taxon>Eukaryota</taxon>
        <taxon>Metazoa</taxon>
        <taxon>Chordata</taxon>
        <taxon>Craniata</taxon>
        <taxon>Vertebrata</taxon>
        <taxon>Chondrichthyes</taxon>
        <taxon>Elasmobranchii</taxon>
        <taxon>Galeomorphii</taxon>
        <taxon>Galeoidea</taxon>
        <taxon>Carcharhiniformes</taxon>
        <taxon>Scyliorhinidae</taxon>
        <taxon>Scyliorhinus</taxon>
    </lineage>
</organism>
<feature type="compositionally biased region" description="Basic residues" evidence="1">
    <location>
        <begin position="144"/>
        <end position="158"/>
    </location>
</feature>
<comment type="caution">
    <text evidence="3">The sequence shown here is derived from an EMBL/GenBank/DDBJ whole genome shotgun (WGS) entry which is preliminary data.</text>
</comment>
<dbReference type="OrthoDB" id="9950569at2759"/>
<evidence type="ECO:0000313" key="4">
    <source>
        <dbReference type="Proteomes" id="UP000288216"/>
    </source>
</evidence>
<keyword evidence="4" id="KW-1185">Reference proteome</keyword>
<dbReference type="GO" id="GO:0000786">
    <property type="term" value="C:nucleosome"/>
    <property type="evidence" value="ECO:0007669"/>
    <property type="project" value="InterPro"/>
</dbReference>
<feature type="domain" description="H15" evidence="2">
    <location>
        <begin position="36"/>
        <end position="109"/>
    </location>
</feature>
<dbReference type="InterPro" id="IPR036388">
    <property type="entry name" value="WH-like_DNA-bd_sf"/>
</dbReference>
<reference evidence="3 4" key="1">
    <citation type="journal article" date="2018" name="Nat. Ecol. Evol.">
        <title>Shark genomes provide insights into elasmobranch evolution and the origin of vertebrates.</title>
        <authorList>
            <person name="Hara Y"/>
            <person name="Yamaguchi K"/>
            <person name="Onimaru K"/>
            <person name="Kadota M"/>
            <person name="Koyanagi M"/>
            <person name="Keeley SD"/>
            <person name="Tatsumi K"/>
            <person name="Tanaka K"/>
            <person name="Motone F"/>
            <person name="Kageyama Y"/>
            <person name="Nozu R"/>
            <person name="Adachi N"/>
            <person name="Nishimura O"/>
            <person name="Nakagawa R"/>
            <person name="Tanegashima C"/>
            <person name="Kiyatake I"/>
            <person name="Matsumoto R"/>
            <person name="Murakumo K"/>
            <person name="Nishida K"/>
            <person name="Terakita A"/>
            <person name="Kuratani S"/>
            <person name="Sato K"/>
            <person name="Hyodo S Kuraku.S."/>
        </authorList>
    </citation>
    <scope>NUCLEOTIDE SEQUENCE [LARGE SCALE GENOMIC DNA]</scope>
</reference>
<evidence type="ECO:0000313" key="3">
    <source>
        <dbReference type="EMBL" id="GCB78244.1"/>
    </source>
</evidence>
<dbReference type="Pfam" id="PF00538">
    <property type="entry name" value="Linker_histone"/>
    <property type="match status" value="1"/>
</dbReference>
<name>A0A401PYM4_SCYTO</name>
<accession>A0A401PYM4</accession>
<dbReference type="Gene3D" id="1.10.10.10">
    <property type="entry name" value="Winged helix-like DNA-binding domain superfamily/Winged helix DNA-binding domain"/>
    <property type="match status" value="1"/>
</dbReference>
<dbReference type="InterPro" id="IPR036390">
    <property type="entry name" value="WH_DNA-bd_sf"/>
</dbReference>
<dbReference type="Proteomes" id="UP000288216">
    <property type="component" value="Unassembled WGS sequence"/>
</dbReference>
<dbReference type="InterPro" id="IPR005818">
    <property type="entry name" value="Histone_H1/H5_H15"/>
</dbReference>